<dbReference type="KEGG" id="soy:115877279"/>
<evidence type="ECO:0000313" key="8">
    <source>
        <dbReference type="Proteomes" id="UP000504635"/>
    </source>
</evidence>
<dbReference type="InterPro" id="IPR029058">
    <property type="entry name" value="AB_hydrolase_fold"/>
</dbReference>
<dbReference type="Pfam" id="PF00135">
    <property type="entry name" value="COesterase"/>
    <property type="match status" value="1"/>
</dbReference>
<sequence length="546" mass="61201">MDVVNCFLYLLISTLTLINNAVSQREPLVTVAQGSLRGLIKNDQDGNKFYSFTGIPYAKPPVGPRRFKVSEPPSSWDGVRNATVEGSACLQYDDTKNTTVGKEDCLYLNVYTRDLPDKGTKPKPVMFWIHGGSFISGDGGSFYGPDFLLTQDIVLVTVNYRLGFLGYIQAKGIPGNLGFKDQIVAMKWVKNNIRVFNGDPNQVTIFGESSGSASVHYHVLSPLTRGLFQRAILESGTALNPWGDYSYHDIVKVAKTANPSITTEEQAAEYFRNLPSDEILRLQNTITSSRNVGGPYVFALNIEKPSRDAFISRNIIDILTSGEYNKVPLLIGFNDREGILDEVVRELENETVTAKNFIPHNIDFHGNETLRQIYIKKFNDFYLSTPDRDSYIKAYSDTMFVAGIFGTVKNHIKTCNKKVFLYKFAGDTGLNYIKVAVNVTDIPGASHGDELGYLFKTTSTPNIQPGSVEDKSWRRMVKLWTNFAKYGNPTPNASDLGVVWTPVDLSQWNLLHIENSGLTMKSNTETRTIEFWADLYHQSRNTINYL</sequence>
<evidence type="ECO:0000256" key="2">
    <source>
        <dbReference type="ARBA" id="ARBA00010515"/>
    </source>
</evidence>
<evidence type="ECO:0000256" key="5">
    <source>
        <dbReference type="ARBA" id="ARBA00023180"/>
    </source>
</evidence>
<dbReference type="InterPro" id="IPR002168">
    <property type="entry name" value="Lipase_GDXG_HIS_AS"/>
</dbReference>
<evidence type="ECO:0000256" key="1">
    <source>
        <dbReference type="ARBA" id="ARBA00005964"/>
    </source>
</evidence>
<proteinExistence type="inferred from homology"/>
<protein>
    <submittedName>
        <fullName evidence="9">Esterase FE4-like</fullName>
    </submittedName>
</protein>
<feature type="chain" id="PRO_5026725102" evidence="6">
    <location>
        <begin position="24"/>
        <end position="546"/>
    </location>
</feature>
<dbReference type="InParanoid" id="A0A6J2XEA6"/>
<dbReference type="AlphaFoldDB" id="A0A6J2XEA6"/>
<dbReference type="SUPFAM" id="SSF53474">
    <property type="entry name" value="alpha/beta-Hydrolases"/>
    <property type="match status" value="1"/>
</dbReference>
<dbReference type="PROSITE" id="PS01173">
    <property type="entry name" value="LIPASE_GDXG_HIS"/>
    <property type="match status" value="1"/>
</dbReference>
<reference evidence="9" key="1">
    <citation type="submission" date="2025-08" db="UniProtKB">
        <authorList>
            <consortium name="RefSeq"/>
        </authorList>
    </citation>
    <scope>IDENTIFICATION</scope>
    <source>
        <tissue evidence="9">Gonads</tissue>
    </source>
</reference>
<evidence type="ECO:0000313" key="9">
    <source>
        <dbReference type="RefSeq" id="XP_030749275.1"/>
    </source>
</evidence>
<evidence type="ECO:0000259" key="7">
    <source>
        <dbReference type="Pfam" id="PF00135"/>
    </source>
</evidence>
<dbReference type="RefSeq" id="XP_030749275.1">
    <property type="nucleotide sequence ID" value="XM_030893415.1"/>
</dbReference>
<feature type="signal peptide" evidence="6">
    <location>
        <begin position="1"/>
        <end position="23"/>
    </location>
</feature>
<comment type="similarity">
    <text evidence="1">Belongs to the type-B carboxylesterase/lipase family.</text>
</comment>
<dbReference type="OrthoDB" id="19653at2759"/>
<dbReference type="Gene3D" id="3.40.50.1820">
    <property type="entry name" value="alpha/beta hydrolase"/>
    <property type="match status" value="1"/>
</dbReference>
<organism evidence="8 9">
    <name type="scientific">Sitophilus oryzae</name>
    <name type="common">Rice weevil</name>
    <name type="synonym">Curculio oryzae</name>
    <dbReference type="NCBI Taxonomy" id="7048"/>
    <lineage>
        <taxon>Eukaryota</taxon>
        <taxon>Metazoa</taxon>
        <taxon>Ecdysozoa</taxon>
        <taxon>Arthropoda</taxon>
        <taxon>Hexapoda</taxon>
        <taxon>Insecta</taxon>
        <taxon>Pterygota</taxon>
        <taxon>Neoptera</taxon>
        <taxon>Endopterygota</taxon>
        <taxon>Coleoptera</taxon>
        <taxon>Polyphaga</taxon>
        <taxon>Cucujiformia</taxon>
        <taxon>Curculionidae</taxon>
        <taxon>Dryophthorinae</taxon>
        <taxon>Sitophilus</taxon>
    </lineage>
</organism>
<keyword evidence="8" id="KW-1185">Reference proteome</keyword>
<dbReference type="InterPro" id="IPR019819">
    <property type="entry name" value="Carboxylesterase_B_CS"/>
</dbReference>
<accession>A0A6J2XEA6</accession>
<dbReference type="PANTHER" id="PTHR43142:SF1">
    <property type="entry name" value="CARBOXYLIC ESTER HYDROLASE"/>
    <property type="match status" value="1"/>
</dbReference>
<dbReference type="GeneID" id="115877279"/>
<comment type="similarity">
    <text evidence="2">Belongs to the 'GDXG' lipolytic enzyme family.</text>
</comment>
<evidence type="ECO:0000256" key="4">
    <source>
        <dbReference type="ARBA" id="ARBA00022801"/>
    </source>
</evidence>
<keyword evidence="5" id="KW-0325">Glycoprotein</keyword>
<dbReference type="FunCoup" id="A0A6J2XEA6">
    <property type="interactions" value="1"/>
</dbReference>
<dbReference type="PROSITE" id="PS00941">
    <property type="entry name" value="CARBOXYLESTERASE_B_2"/>
    <property type="match status" value="1"/>
</dbReference>
<dbReference type="GO" id="GO:0052689">
    <property type="term" value="F:carboxylic ester hydrolase activity"/>
    <property type="evidence" value="ECO:0007669"/>
    <property type="project" value="UniProtKB-KW"/>
</dbReference>
<keyword evidence="3" id="KW-0719">Serine esterase</keyword>
<dbReference type="InterPro" id="IPR002018">
    <property type="entry name" value="CarbesteraseB"/>
</dbReference>
<keyword evidence="6" id="KW-0732">Signal</keyword>
<name>A0A6J2XEA6_SITOR</name>
<evidence type="ECO:0000256" key="3">
    <source>
        <dbReference type="ARBA" id="ARBA00022487"/>
    </source>
</evidence>
<evidence type="ECO:0000256" key="6">
    <source>
        <dbReference type="SAM" id="SignalP"/>
    </source>
</evidence>
<dbReference type="PANTHER" id="PTHR43142">
    <property type="entry name" value="CARBOXYLIC ESTER HYDROLASE"/>
    <property type="match status" value="1"/>
</dbReference>
<feature type="domain" description="Carboxylesterase type B" evidence="7">
    <location>
        <begin position="26"/>
        <end position="532"/>
    </location>
</feature>
<gene>
    <name evidence="9" type="primary">LOC115877279</name>
</gene>
<dbReference type="Proteomes" id="UP000504635">
    <property type="component" value="Unplaced"/>
</dbReference>
<keyword evidence="4" id="KW-0378">Hydrolase</keyword>